<feature type="transmembrane region" description="Helical" evidence="1">
    <location>
        <begin position="120"/>
        <end position="140"/>
    </location>
</feature>
<feature type="transmembrane region" description="Helical" evidence="1">
    <location>
        <begin position="6"/>
        <end position="23"/>
    </location>
</feature>
<feature type="transmembrane region" description="Helical" evidence="1">
    <location>
        <begin position="160"/>
        <end position="179"/>
    </location>
</feature>
<feature type="transmembrane region" description="Helical" evidence="1">
    <location>
        <begin position="65"/>
        <end position="81"/>
    </location>
</feature>
<keyword evidence="1" id="KW-1133">Transmembrane helix</keyword>
<keyword evidence="1" id="KW-0472">Membrane</keyword>
<dbReference type="EMBL" id="JJRY01000046">
    <property type="protein sequence ID" value="KEF35858.1"/>
    <property type="molecule type" value="Genomic_DNA"/>
</dbReference>
<dbReference type="AlphaFoldDB" id="A0A072NFZ6"/>
<proteinExistence type="predicted"/>
<feature type="transmembrane region" description="Helical" evidence="1">
    <location>
        <begin position="35"/>
        <end position="53"/>
    </location>
</feature>
<gene>
    <name evidence="2" type="ORF">M670_04975</name>
</gene>
<keyword evidence="1" id="KW-0812">Transmembrane</keyword>
<sequence>MEQSKYGLILFIFLAMPPVAYILESVMALHMHMQMPMLVIAGLLMARFFQIRFPQFFEKWNQNGKPGILLFIIIIVFWMMPRTMDEALTELSVEIFKFISLPFLAGVPLRDSWKKLSEKVKNGVIILFTVLFLLMGWLYIYSPVQLCNNYLQIEQITLGWAFITTSIGLVVYLIYITVVDRSKYEIGNNE</sequence>
<protein>
    <submittedName>
        <fullName evidence="2">Uncharacterized protein</fullName>
    </submittedName>
</protein>
<dbReference type="PATRIC" id="fig|1348973.3.peg.4826"/>
<dbReference type="Proteomes" id="UP000027936">
    <property type="component" value="Unassembled WGS sequence"/>
</dbReference>
<accession>A0A072NFZ6</accession>
<evidence type="ECO:0000256" key="1">
    <source>
        <dbReference type="SAM" id="Phobius"/>
    </source>
</evidence>
<evidence type="ECO:0000313" key="2">
    <source>
        <dbReference type="EMBL" id="KEF35858.1"/>
    </source>
</evidence>
<name>A0A072NFZ6_SCHAZ</name>
<evidence type="ECO:0000313" key="3">
    <source>
        <dbReference type="Proteomes" id="UP000027936"/>
    </source>
</evidence>
<organism evidence="2 3">
    <name type="scientific">Schinkia azotoformans MEV2011</name>
    <dbReference type="NCBI Taxonomy" id="1348973"/>
    <lineage>
        <taxon>Bacteria</taxon>
        <taxon>Bacillati</taxon>
        <taxon>Bacillota</taxon>
        <taxon>Bacilli</taxon>
        <taxon>Bacillales</taxon>
        <taxon>Bacillaceae</taxon>
        <taxon>Calidifontibacillus/Schinkia group</taxon>
        <taxon>Schinkia</taxon>
    </lineage>
</organism>
<comment type="caution">
    <text evidence="2">The sequence shown here is derived from an EMBL/GenBank/DDBJ whole genome shotgun (WGS) entry which is preliminary data.</text>
</comment>
<reference evidence="2 3" key="1">
    <citation type="submission" date="2014-04" db="EMBL/GenBank/DDBJ databases">
        <title>Draft genome sequence of Bacillus azotoformans MEV2011, a (co-) denitrifying strain unable to grow in the presence of oxygen.</title>
        <authorList>
            <person name="Nielsen M."/>
            <person name="Schreiber L."/>
            <person name="Finster K."/>
            <person name="Schramm A."/>
        </authorList>
    </citation>
    <scope>NUCLEOTIDE SEQUENCE [LARGE SCALE GENOMIC DNA]</scope>
    <source>
        <strain evidence="2 3">MEV2011</strain>
    </source>
</reference>
<dbReference type="RefSeq" id="WP_202594832.1">
    <property type="nucleotide sequence ID" value="NZ_JJRY01000046.1"/>
</dbReference>